<keyword evidence="3 6" id="KW-0812">Transmembrane</keyword>
<accession>A0A1E7NGA3</accession>
<dbReference type="PANTHER" id="PTHR30028">
    <property type="entry name" value="UPF0014 INNER MEMBRANE PROTEIN YBBM-RELATED"/>
    <property type="match status" value="1"/>
</dbReference>
<dbReference type="RefSeq" id="WP_030279517.1">
    <property type="nucleotide sequence ID" value="NZ_JBEZAB010000035.1"/>
</dbReference>
<protein>
    <submittedName>
        <fullName evidence="7">Iron export ABC transporter permease subunit FetB</fullName>
    </submittedName>
</protein>
<feature type="transmembrane region" description="Helical" evidence="6">
    <location>
        <begin position="38"/>
        <end position="58"/>
    </location>
</feature>
<comment type="caution">
    <text evidence="7">The sequence shown here is derived from an EMBL/GenBank/DDBJ whole genome shotgun (WGS) entry which is preliminary data.</text>
</comment>
<feature type="transmembrane region" description="Helical" evidence="6">
    <location>
        <begin position="122"/>
        <end position="143"/>
    </location>
</feature>
<feature type="transmembrane region" description="Helical" evidence="6">
    <location>
        <begin position="64"/>
        <end position="82"/>
    </location>
</feature>
<evidence type="ECO:0000256" key="5">
    <source>
        <dbReference type="ARBA" id="ARBA00023136"/>
    </source>
</evidence>
<evidence type="ECO:0000256" key="3">
    <source>
        <dbReference type="ARBA" id="ARBA00022692"/>
    </source>
</evidence>
<dbReference type="AlphaFoldDB" id="A0A1E7NGA3"/>
<keyword evidence="4 6" id="KW-1133">Transmembrane helix</keyword>
<gene>
    <name evidence="7" type="ORF">HS99_0003570</name>
</gene>
<evidence type="ECO:0000256" key="4">
    <source>
        <dbReference type="ARBA" id="ARBA00022989"/>
    </source>
</evidence>
<evidence type="ECO:0000256" key="1">
    <source>
        <dbReference type="ARBA" id="ARBA00004141"/>
    </source>
</evidence>
<dbReference type="PANTHER" id="PTHR30028:SF0">
    <property type="entry name" value="PROTEIN ALUMINUM SENSITIVE 3"/>
    <property type="match status" value="1"/>
</dbReference>
<evidence type="ECO:0000256" key="2">
    <source>
        <dbReference type="ARBA" id="ARBA00005268"/>
    </source>
</evidence>
<dbReference type="InterPro" id="IPR005226">
    <property type="entry name" value="UPF0014_fam"/>
</dbReference>
<evidence type="ECO:0000256" key="6">
    <source>
        <dbReference type="SAM" id="Phobius"/>
    </source>
</evidence>
<evidence type="ECO:0000313" key="8">
    <source>
        <dbReference type="Proteomes" id="UP000037395"/>
    </source>
</evidence>
<feature type="transmembrane region" description="Helical" evidence="6">
    <location>
        <begin position="6"/>
        <end position="26"/>
    </location>
</feature>
<dbReference type="OrthoDB" id="3212530at2"/>
<comment type="subcellular location">
    <subcellularLocation>
        <location evidence="1">Membrane</location>
        <topology evidence="1">Multi-pass membrane protein</topology>
    </subcellularLocation>
</comment>
<dbReference type="Pfam" id="PF03649">
    <property type="entry name" value="UPF0014"/>
    <property type="match status" value="1"/>
</dbReference>
<feature type="transmembrane region" description="Helical" evidence="6">
    <location>
        <begin position="94"/>
        <end position="116"/>
    </location>
</feature>
<dbReference type="GO" id="GO:0005886">
    <property type="term" value="C:plasma membrane"/>
    <property type="evidence" value="ECO:0007669"/>
    <property type="project" value="TreeGrafter"/>
</dbReference>
<dbReference type="EMBL" id="JPRF03000001">
    <property type="protein sequence ID" value="OEV39741.1"/>
    <property type="molecule type" value="Genomic_DNA"/>
</dbReference>
<comment type="similarity">
    <text evidence="2">Belongs to the UPF0014 family.</text>
</comment>
<sequence>MNTAVPTWAGVAASIALVLPAIAVAWHRRLDLARDIAVAAARAGVQLAAVGAILLLVFQHTGVAGAAGCLALMVITAGRVCAGRSAGLPRALPIATTAVAVGSGATLGVLLALGVIAPQARVVIPVGGMVVSGAMQATTLLLVRLRDEARTARPAIEARLALGLPAVEAFAPHLRSTLRTALIPAVDATRTVGLISLPGAMTGLILAGVDPLTAIRYQIVVMYMMLSAAALAALTAAHLAERALFDDVHRLRPLTAGTRG</sequence>
<evidence type="ECO:0000313" key="7">
    <source>
        <dbReference type="EMBL" id="OEV39741.1"/>
    </source>
</evidence>
<proteinExistence type="inferred from homology"/>
<reference evidence="7" key="1">
    <citation type="submission" date="2016-08" db="EMBL/GenBank/DDBJ databases">
        <title>Sequencing, Assembly and Comparative Genomics of S. aureofaciens ATCC 10762.</title>
        <authorList>
            <person name="Gradnigo J.S."/>
            <person name="Johnson N."/>
            <person name="Somerville G.A."/>
        </authorList>
    </citation>
    <scope>NUCLEOTIDE SEQUENCE [LARGE SCALE GENOMIC DNA]</scope>
    <source>
        <strain evidence="7">ATCC 10762</strain>
    </source>
</reference>
<keyword evidence="5 6" id="KW-0472">Membrane</keyword>
<keyword evidence="8" id="KW-1185">Reference proteome</keyword>
<name>A0A1E7NGA3_KITAU</name>
<organism evidence="7 8">
    <name type="scientific">Kitasatospora aureofaciens</name>
    <name type="common">Streptomyces aureofaciens</name>
    <dbReference type="NCBI Taxonomy" id="1894"/>
    <lineage>
        <taxon>Bacteria</taxon>
        <taxon>Bacillati</taxon>
        <taxon>Actinomycetota</taxon>
        <taxon>Actinomycetes</taxon>
        <taxon>Kitasatosporales</taxon>
        <taxon>Streptomycetaceae</taxon>
        <taxon>Kitasatospora</taxon>
    </lineage>
</organism>
<feature type="transmembrane region" description="Helical" evidence="6">
    <location>
        <begin position="191"/>
        <end position="209"/>
    </location>
</feature>
<dbReference type="Proteomes" id="UP000037395">
    <property type="component" value="Unassembled WGS sequence"/>
</dbReference>
<feature type="transmembrane region" description="Helical" evidence="6">
    <location>
        <begin position="215"/>
        <end position="240"/>
    </location>
</feature>